<feature type="transmembrane region" description="Helical" evidence="4">
    <location>
        <begin position="204"/>
        <end position="226"/>
    </location>
</feature>
<dbReference type="Proteomes" id="UP000318126">
    <property type="component" value="Unassembled WGS sequence"/>
</dbReference>
<comment type="cofactor">
    <cofactor evidence="1">
        <name>Mg(2+)</name>
        <dbReference type="ChEBI" id="CHEBI:18420"/>
    </cofactor>
</comment>
<dbReference type="SUPFAM" id="SSF55073">
    <property type="entry name" value="Nucleotide cyclase"/>
    <property type="match status" value="1"/>
</dbReference>
<evidence type="ECO:0000256" key="4">
    <source>
        <dbReference type="SAM" id="Phobius"/>
    </source>
</evidence>
<dbReference type="InterPro" id="IPR043128">
    <property type="entry name" value="Rev_trsase/Diguanyl_cyclase"/>
</dbReference>
<comment type="catalytic activity">
    <reaction evidence="3">
        <text>2 GTP = 3',3'-c-di-GMP + 2 diphosphate</text>
        <dbReference type="Rhea" id="RHEA:24898"/>
        <dbReference type="ChEBI" id="CHEBI:33019"/>
        <dbReference type="ChEBI" id="CHEBI:37565"/>
        <dbReference type="ChEBI" id="CHEBI:58805"/>
        <dbReference type="EC" id="2.7.7.65"/>
    </reaction>
</comment>
<dbReference type="Pfam" id="PF07696">
    <property type="entry name" value="7TMR-DISMED2"/>
    <property type="match status" value="1"/>
</dbReference>
<accession>A0A553JKB0</accession>
<dbReference type="InterPro" id="IPR011622">
    <property type="entry name" value="7TMR_DISM_rcpt_extracell_dom2"/>
</dbReference>
<keyword evidence="4" id="KW-0812">Transmembrane</keyword>
<keyword evidence="4" id="KW-1133">Transmembrane helix</keyword>
<evidence type="ECO:0000313" key="7">
    <source>
        <dbReference type="Proteomes" id="UP000318126"/>
    </source>
</evidence>
<dbReference type="GO" id="GO:1902201">
    <property type="term" value="P:negative regulation of bacterial-type flagellum-dependent cell motility"/>
    <property type="evidence" value="ECO:0007669"/>
    <property type="project" value="TreeGrafter"/>
</dbReference>
<dbReference type="EMBL" id="VKGK01000025">
    <property type="protein sequence ID" value="TRY12881.1"/>
    <property type="molecule type" value="Genomic_DNA"/>
</dbReference>
<dbReference type="Pfam" id="PF07695">
    <property type="entry name" value="7TMR-DISM_7TM"/>
    <property type="match status" value="1"/>
</dbReference>
<feature type="domain" description="GGDEF" evidence="5">
    <location>
        <begin position="483"/>
        <end position="615"/>
    </location>
</feature>
<dbReference type="InterPro" id="IPR000160">
    <property type="entry name" value="GGDEF_dom"/>
</dbReference>
<dbReference type="InterPro" id="IPR029787">
    <property type="entry name" value="Nucleotide_cyclase"/>
</dbReference>
<dbReference type="OrthoDB" id="5289013at2"/>
<feature type="transmembrane region" description="Helical" evidence="4">
    <location>
        <begin position="384"/>
        <end position="405"/>
    </location>
</feature>
<dbReference type="InterPro" id="IPR050469">
    <property type="entry name" value="Diguanylate_Cyclase"/>
</dbReference>
<keyword evidence="4" id="KW-0472">Membrane</keyword>
<evidence type="ECO:0000256" key="3">
    <source>
        <dbReference type="ARBA" id="ARBA00034247"/>
    </source>
</evidence>
<dbReference type="RefSeq" id="WP_144041598.1">
    <property type="nucleotide sequence ID" value="NZ_BMPL01000023.1"/>
</dbReference>
<feature type="transmembrane region" description="Helical" evidence="4">
    <location>
        <begin position="233"/>
        <end position="257"/>
    </location>
</feature>
<dbReference type="NCBIfam" id="TIGR00254">
    <property type="entry name" value="GGDEF"/>
    <property type="match status" value="1"/>
</dbReference>
<dbReference type="Pfam" id="PF00990">
    <property type="entry name" value="GGDEF"/>
    <property type="match status" value="1"/>
</dbReference>
<dbReference type="PANTHER" id="PTHR45138:SF9">
    <property type="entry name" value="DIGUANYLATE CYCLASE DGCM-RELATED"/>
    <property type="match status" value="1"/>
</dbReference>
<evidence type="ECO:0000313" key="6">
    <source>
        <dbReference type="EMBL" id="TRY12881.1"/>
    </source>
</evidence>
<dbReference type="FunFam" id="3.30.70.270:FF:000001">
    <property type="entry name" value="Diguanylate cyclase domain protein"/>
    <property type="match status" value="1"/>
</dbReference>
<reference evidence="7" key="1">
    <citation type="submission" date="2019-07" db="EMBL/GenBank/DDBJ databases">
        <title>Shewanella sp. YLB-08 draft genomic sequence.</title>
        <authorList>
            <person name="Yu L."/>
        </authorList>
    </citation>
    <scope>NUCLEOTIDE SEQUENCE [LARGE SCALE GENOMIC DNA]</scope>
    <source>
        <strain evidence="7">JCM 20706</strain>
    </source>
</reference>
<dbReference type="Gene3D" id="2.60.40.2380">
    <property type="match status" value="1"/>
</dbReference>
<evidence type="ECO:0000259" key="5">
    <source>
        <dbReference type="PROSITE" id="PS50887"/>
    </source>
</evidence>
<name>A0A553JKB0_SHEHA</name>
<evidence type="ECO:0000256" key="1">
    <source>
        <dbReference type="ARBA" id="ARBA00001946"/>
    </source>
</evidence>
<proteinExistence type="predicted"/>
<dbReference type="PANTHER" id="PTHR45138">
    <property type="entry name" value="REGULATORY COMPONENTS OF SENSORY TRANSDUCTION SYSTEM"/>
    <property type="match status" value="1"/>
</dbReference>
<dbReference type="GO" id="GO:0043709">
    <property type="term" value="P:cell adhesion involved in single-species biofilm formation"/>
    <property type="evidence" value="ECO:0007669"/>
    <property type="project" value="TreeGrafter"/>
</dbReference>
<dbReference type="EC" id="2.7.7.65" evidence="2"/>
<feature type="transmembrane region" description="Helical" evidence="4">
    <location>
        <begin position="324"/>
        <end position="344"/>
    </location>
</feature>
<feature type="transmembrane region" description="Helical" evidence="4">
    <location>
        <begin position="263"/>
        <end position="287"/>
    </location>
</feature>
<dbReference type="SMART" id="SM00267">
    <property type="entry name" value="GGDEF"/>
    <property type="match status" value="1"/>
</dbReference>
<dbReference type="GO" id="GO:0005886">
    <property type="term" value="C:plasma membrane"/>
    <property type="evidence" value="ECO:0007669"/>
    <property type="project" value="TreeGrafter"/>
</dbReference>
<dbReference type="Gene3D" id="3.30.70.270">
    <property type="match status" value="1"/>
</dbReference>
<protein>
    <recommendedName>
        <fullName evidence="2">diguanylate cyclase</fullName>
        <ecNumber evidence="2">2.7.7.65</ecNumber>
    </recommendedName>
</protein>
<dbReference type="AlphaFoldDB" id="A0A553JKB0"/>
<dbReference type="GO" id="GO:0052621">
    <property type="term" value="F:diguanylate cyclase activity"/>
    <property type="evidence" value="ECO:0007669"/>
    <property type="project" value="UniProtKB-EC"/>
</dbReference>
<organism evidence="6 7">
    <name type="scientific">Shewanella hanedai</name>
    <name type="common">Alteromonas hanedai</name>
    <dbReference type="NCBI Taxonomy" id="25"/>
    <lineage>
        <taxon>Bacteria</taxon>
        <taxon>Pseudomonadati</taxon>
        <taxon>Pseudomonadota</taxon>
        <taxon>Gammaproteobacteria</taxon>
        <taxon>Alteromonadales</taxon>
        <taxon>Shewanellaceae</taxon>
        <taxon>Shewanella</taxon>
    </lineage>
</organism>
<keyword evidence="7" id="KW-1185">Reference proteome</keyword>
<comment type="caution">
    <text evidence="6">The sequence shown here is derived from an EMBL/GenBank/DDBJ whole genome shotgun (WGS) entry which is preliminary data.</text>
</comment>
<dbReference type="CDD" id="cd01949">
    <property type="entry name" value="GGDEF"/>
    <property type="match status" value="1"/>
</dbReference>
<gene>
    <name evidence="6" type="ORF">FN961_18180</name>
</gene>
<evidence type="ECO:0000256" key="2">
    <source>
        <dbReference type="ARBA" id="ARBA00012528"/>
    </source>
</evidence>
<dbReference type="InterPro" id="IPR011623">
    <property type="entry name" value="7TMR_DISM_rcpt_extracell_dom1"/>
</dbReference>
<feature type="transmembrane region" description="Helical" evidence="4">
    <location>
        <begin position="351"/>
        <end position="372"/>
    </location>
</feature>
<feature type="transmembrane region" description="Helical" evidence="4">
    <location>
        <begin position="299"/>
        <end position="318"/>
    </location>
</feature>
<dbReference type="PROSITE" id="PS50887">
    <property type="entry name" value="GGDEF"/>
    <property type="match status" value="1"/>
</dbReference>
<sequence>MGLILTGPQPISRKVLLPSILVYICYLLFSPLTFASEPSAIDIATHHQGETTGDNYYYLIDSSQSLSLSDVITSAEWKKSEHNITNRGFTSAVSWMKFTLKNSSQNDFDMILEYVEATVQSIDIYHRKLGDKGEFIHSNFTFSAPVSSREVSFYRPAFELNLPYLETHEVYVKIFPGSQFPMHSFTAMRIWEQTQFYLSTHVELTFMVILLCTELFMGLATLLVFVISRDKMFLYYSLFAFSIASLFASLSGIWGYFFARESYHLWMVVFQISLSQIAAIWFVRCFLNIRHISKIIDNALLLVIAVSITGAIINLSGFPYYPRLIIDNTAFLYILLVPIGLFAWSKKVPHAGLFTFCWAVFILGMIAASLRLRGYLIDSFVLQWLIYIGGFIEAFLLTTIMVFRLRDMQNAKLKIELKHRLHLENYANELSEQVQQQTKLLLDAKEKAEVEARVDILTGLTNRRSFIESAHDFIARAKRCPNTNLYLLMIDIDHFKKVNDTYGHAAGDAVLIAVAKTLSDTIRTIDVVSRLGGEEFAALMENKESQGAIDLSERLRKAIENLVVVFEGQTIQITTSIGIAKWQPIDNLDSLLNQADNALYLAKKLGRNCVQSSCLERQQLKLV</sequence>